<accession>A0A6J4VZH8</accession>
<dbReference type="InterPro" id="IPR020625">
    <property type="entry name" value="Schiff_base-form_aldolases_AS"/>
</dbReference>
<feature type="binding site" evidence="6">
    <location>
        <position position="50"/>
    </location>
    <ligand>
        <name>pyruvate</name>
        <dbReference type="ChEBI" id="CHEBI:15361"/>
    </ligand>
</feature>
<protein>
    <submittedName>
        <fullName evidence="7">4-hydroxy-tetrahydrodipicolinate synthase</fullName>
        <ecNumber evidence="7">4.3.3.7</ecNumber>
    </submittedName>
</protein>
<proteinExistence type="inferred from homology"/>
<feature type="active site" description="Proton donor/acceptor" evidence="5">
    <location>
        <position position="138"/>
    </location>
</feature>
<keyword evidence="3" id="KW-0704">Schiff base</keyword>
<keyword evidence="2 4" id="KW-0456">Lyase</keyword>
<evidence type="ECO:0000256" key="1">
    <source>
        <dbReference type="ARBA" id="ARBA00007592"/>
    </source>
</evidence>
<dbReference type="GO" id="GO:0008840">
    <property type="term" value="F:4-hydroxy-tetrahydrodipicolinate synthase activity"/>
    <property type="evidence" value="ECO:0007669"/>
    <property type="project" value="UniProtKB-EC"/>
</dbReference>
<dbReference type="PANTHER" id="PTHR12128:SF66">
    <property type="entry name" value="4-HYDROXY-2-OXOGLUTARATE ALDOLASE, MITOCHONDRIAL"/>
    <property type="match status" value="1"/>
</dbReference>
<organism evidence="7">
    <name type="scientific">uncultured Thermomicrobiales bacterium</name>
    <dbReference type="NCBI Taxonomy" id="1645740"/>
    <lineage>
        <taxon>Bacteria</taxon>
        <taxon>Pseudomonadati</taxon>
        <taxon>Thermomicrobiota</taxon>
        <taxon>Thermomicrobia</taxon>
        <taxon>Thermomicrobiales</taxon>
        <taxon>environmental samples</taxon>
    </lineage>
</organism>
<comment type="similarity">
    <text evidence="1 4">Belongs to the DapA family.</text>
</comment>
<dbReference type="InterPro" id="IPR002220">
    <property type="entry name" value="DapA-like"/>
</dbReference>
<evidence type="ECO:0000256" key="4">
    <source>
        <dbReference type="PIRNR" id="PIRNR001365"/>
    </source>
</evidence>
<reference evidence="7" key="1">
    <citation type="submission" date="2020-02" db="EMBL/GenBank/DDBJ databases">
        <authorList>
            <person name="Meier V. D."/>
        </authorList>
    </citation>
    <scope>NUCLEOTIDE SEQUENCE</scope>
    <source>
        <strain evidence="7">AVDCRST_MAG88</strain>
    </source>
</reference>
<dbReference type="PROSITE" id="PS00666">
    <property type="entry name" value="DHDPS_2"/>
    <property type="match status" value="1"/>
</dbReference>
<dbReference type="PIRSF" id="PIRSF001365">
    <property type="entry name" value="DHDPS"/>
    <property type="match status" value="1"/>
</dbReference>
<dbReference type="EMBL" id="CADCWM010001233">
    <property type="protein sequence ID" value="CAA9590095.1"/>
    <property type="molecule type" value="Genomic_DNA"/>
</dbReference>
<dbReference type="InterPro" id="IPR013785">
    <property type="entry name" value="Aldolase_TIM"/>
</dbReference>
<sequence>MAISERYPGVYAAMATPIGRDGAVDRAGIARVVDYLFDSGVTGLSILGSTGEGPALTIAQRQRALDATLEASAGRGAVFTGAASSVVSEVIDSLKTVAGTGARGALVPPPYYYRLDDTSLTGFFERIAEASPVPIILYNIPVMTKLQLPPPVVARLSEHPNIMGLKDSGGDFGYFATLARLVGGNEGFTLYTGSDELLAPALFVGGHGLIGGAVNIVPDVLSQIYRAYHEGGFERAVALARQVARANAAVRVGTFPAGIKGQYALKGLCERYTAAPVLPLTDAEMERLRQQLTEAGVLQGLAVTGD</sequence>
<name>A0A6J4VZH8_9BACT</name>
<dbReference type="Gene3D" id="3.20.20.70">
    <property type="entry name" value="Aldolase class I"/>
    <property type="match status" value="1"/>
</dbReference>
<dbReference type="Pfam" id="PF00701">
    <property type="entry name" value="DHDPS"/>
    <property type="match status" value="1"/>
</dbReference>
<evidence type="ECO:0000256" key="5">
    <source>
        <dbReference type="PIRSR" id="PIRSR001365-1"/>
    </source>
</evidence>
<gene>
    <name evidence="7" type="ORF">AVDCRST_MAG88-4732</name>
</gene>
<evidence type="ECO:0000313" key="7">
    <source>
        <dbReference type="EMBL" id="CAA9590095.1"/>
    </source>
</evidence>
<feature type="active site" description="Schiff-base intermediate with substrate" evidence="5">
    <location>
        <position position="166"/>
    </location>
</feature>
<dbReference type="EC" id="4.3.3.7" evidence="7"/>
<dbReference type="PRINTS" id="PR00146">
    <property type="entry name" value="DHPICSNTHASE"/>
</dbReference>
<dbReference type="CDD" id="cd00408">
    <property type="entry name" value="DHDPS-like"/>
    <property type="match status" value="1"/>
</dbReference>
<evidence type="ECO:0000256" key="2">
    <source>
        <dbReference type="ARBA" id="ARBA00023239"/>
    </source>
</evidence>
<dbReference type="AlphaFoldDB" id="A0A6J4VZH8"/>
<dbReference type="SUPFAM" id="SSF51569">
    <property type="entry name" value="Aldolase"/>
    <property type="match status" value="1"/>
</dbReference>
<dbReference type="PANTHER" id="PTHR12128">
    <property type="entry name" value="DIHYDRODIPICOLINATE SYNTHASE"/>
    <property type="match status" value="1"/>
</dbReference>
<evidence type="ECO:0000256" key="6">
    <source>
        <dbReference type="PIRSR" id="PIRSR001365-2"/>
    </source>
</evidence>
<dbReference type="SMART" id="SM01130">
    <property type="entry name" value="DHDPS"/>
    <property type="match status" value="1"/>
</dbReference>
<evidence type="ECO:0000256" key="3">
    <source>
        <dbReference type="ARBA" id="ARBA00023270"/>
    </source>
</evidence>
<dbReference type="GO" id="GO:0044281">
    <property type="term" value="P:small molecule metabolic process"/>
    <property type="evidence" value="ECO:0007669"/>
    <property type="project" value="UniProtKB-ARBA"/>
</dbReference>
<feature type="binding site" evidence="6">
    <location>
        <position position="210"/>
    </location>
    <ligand>
        <name>pyruvate</name>
        <dbReference type="ChEBI" id="CHEBI:15361"/>
    </ligand>
</feature>